<organism evidence="2 3">
    <name type="scientific">Parelaphostrongylus tenuis</name>
    <name type="common">Meningeal worm</name>
    <dbReference type="NCBI Taxonomy" id="148309"/>
    <lineage>
        <taxon>Eukaryota</taxon>
        <taxon>Metazoa</taxon>
        <taxon>Ecdysozoa</taxon>
        <taxon>Nematoda</taxon>
        <taxon>Chromadorea</taxon>
        <taxon>Rhabditida</taxon>
        <taxon>Rhabditina</taxon>
        <taxon>Rhabditomorpha</taxon>
        <taxon>Strongyloidea</taxon>
        <taxon>Metastrongylidae</taxon>
        <taxon>Parelaphostrongylus</taxon>
    </lineage>
</organism>
<reference evidence="2" key="1">
    <citation type="submission" date="2021-06" db="EMBL/GenBank/DDBJ databases">
        <title>Parelaphostrongylus tenuis whole genome reference sequence.</title>
        <authorList>
            <person name="Garwood T.J."/>
            <person name="Larsen P.A."/>
            <person name="Fountain-Jones N.M."/>
            <person name="Garbe J.R."/>
            <person name="Macchietto M.G."/>
            <person name="Kania S.A."/>
            <person name="Gerhold R.W."/>
            <person name="Richards J.E."/>
            <person name="Wolf T.M."/>
        </authorList>
    </citation>
    <scope>NUCLEOTIDE SEQUENCE</scope>
    <source>
        <strain evidence="2">MNPRO001-30</strain>
        <tissue evidence="2">Meninges</tissue>
    </source>
</reference>
<dbReference type="Proteomes" id="UP001196413">
    <property type="component" value="Unassembled WGS sequence"/>
</dbReference>
<comment type="caution">
    <text evidence="2">The sequence shown here is derived from an EMBL/GenBank/DDBJ whole genome shotgun (WGS) entry which is preliminary data.</text>
</comment>
<evidence type="ECO:0000256" key="1">
    <source>
        <dbReference type="SAM" id="MobiDB-lite"/>
    </source>
</evidence>
<name>A0AAD5QTV4_PARTN</name>
<dbReference type="AlphaFoldDB" id="A0AAD5QTV4"/>
<protein>
    <submittedName>
        <fullName evidence="2">Uncharacterized protein</fullName>
    </submittedName>
</protein>
<proteinExistence type="predicted"/>
<sequence>MTVANCVVTFPISTADLSHISSLWTSSPSKWNVAQESKPQGVVQKANPAPAKPTALQQKNSAKLDDNIVAAKTCRENKTVEKRPQVTGK</sequence>
<feature type="region of interest" description="Disordered" evidence="1">
    <location>
        <begin position="35"/>
        <end position="60"/>
    </location>
</feature>
<keyword evidence="3" id="KW-1185">Reference proteome</keyword>
<accession>A0AAD5QTV4</accession>
<evidence type="ECO:0000313" key="3">
    <source>
        <dbReference type="Proteomes" id="UP001196413"/>
    </source>
</evidence>
<gene>
    <name evidence="2" type="ORF">KIN20_020603</name>
</gene>
<dbReference type="EMBL" id="JAHQIW010004187">
    <property type="protein sequence ID" value="KAJ1361374.1"/>
    <property type="molecule type" value="Genomic_DNA"/>
</dbReference>
<evidence type="ECO:0000313" key="2">
    <source>
        <dbReference type="EMBL" id="KAJ1361374.1"/>
    </source>
</evidence>